<keyword evidence="2" id="KW-1185">Reference proteome</keyword>
<protein>
    <recommendedName>
        <fullName evidence="3">VWFA domain-containing protein</fullName>
    </recommendedName>
</protein>
<evidence type="ECO:0000313" key="1">
    <source>
        <dbReference type="EMBL" id="SFE47461.1"/>
    </source>
</evidence>
<dbReference type="OrthoDB" id="9792179at2"/>
<evidence type="ECO:0008006" key="3">
    <source>
        <dbReference type="Google" id="ProtNLM"/>
    </source>
</evidence>
<reference evidence="1 2" key="1">
    <citation type="submission" date="2016-10" db="EMBL/GenBank/DDBJ databases">
        <authorList>
            <person name="de Groot N.N."/>
        </authorList>
    </citation>
    <scope>NUCLEOTIDE SEQUENCE [LARGE SCALE GENOMIC DNA]</scope>
    <source>
        <strain evidence="1 2">DSM 11443</strain>
    </source>
</reference>
<accession>A0A1I2AU11</accession>
<gene>
    <name evidence="1" type="ORF">SAMN04488523_107197</name>
</gene>
<evidence type="ECO:0000313" key="2">
    <source>
        <dbReference type="Proteomes" id="UP000198977"/>
    </source>
</evidence>
<proteinExistence type="predicted"/>
<dbReference type="RefSeq" id="WP_093924020.1">
    <property type="nucleotide sequence ID" value="NZ_FOMW01000007.1"/>
</dbReference>
<dbReference type="Proteomes" id="UP000198977">
    <property type="component" value="Unassembled WGS sequence"/>
</dbReference>
<dbReference type="AlphaFoldDB" id="A0A1I2AU11"/>
<sequence length="229" mass="23990">MAVGFAGSAVAAQECRLALLLALDVSSSVDPAEDQLQRGGTAAALISAEVEAAFFAADQPVALAVYEWSGRYNQEVVLDWTMIDSRAKLLQAAEVVAKSTRRHNEFPTAMGYALGFGAGLLAQAPACLSQTIDIAGDGQNNEGFSPRIAYREFGFDGVTVNGLVVNAADFEGEVGLIAYYQSEVIHGPGAFMMIAEGFEDFERAMGRKLVRELSPAAIGEVSGTSGAAG</sequence>
<name>A0A1I2AU11_9RHOB</name>
<dbReference type="STRING" id="74348.SAMN04488523_107197"/>
<dbReference type="SUPFAM" id="SSF53300">
    <property type="entry name" value="vWA-like"/>
    <property type="match status" value="1"/>
</dbReference>
<dbReference type="InterPro" id="IPR036465">
    <property type="entry name" value="vWFA_dom_sf"/>
</dbReference>
<dbReference type="Pfam" id="PF06707">
    <property type="entry name" value="DUF1194"/>
    <property type="match status" value="1"/>
</dbReference>
<dbReference type="EMBL" id="FOMW01000007">
    <property type="protein sequence ID" value="SFE47461.1"/>
    <property type="molecule type" value="Genomic_DNA"/>
</dbReference>
<organism evidence="1 2">
    <name type="scientific">Sulfitobacter brevis</name>
    <dbReference type="NCBI Taxonomy" id="74348"/>
    <lineage>
        <taxon>Bacteria</taxon>
        <taxon>Pseudomonadati</taxon>
        <taxon>Pseudomonadota</taxon>
        <taxon>Alphaproteobacteria</taxon>
        <taxon>Rhodobacterales</taxon>
        <taxon>Roseobacteraceae</taxon>
        <taxon>Sulfitobacter</taxon>
    </lineage>
</organism>
<dbReference type="InterPro" id="IPR010607">
    <property type="entry name" value="DUF1194"/>
</dbReference>